<gene>
    <name evidence="2" type="ORF">DYB31_014543</name>
</gene>
<feature type="non-terminal residue" evidence="2">
    <location>
        <position position="1"/>
    </location>
</feature>
<dbReference type="EMBL" id="QUTE01015316">
    <property type="protein sequence ID" value="RHZ00058.1"/>
    <property type="molecule type" value="Genomic_DNA"/>
</dbReference>
<proteinExistence type="predicted"/>
<comment type="caution">
    <text evidence="2">The sequence shown here is derived from an EMBL/GenBank/DDBJ whole genome shotgun (WGS) entry which is preliminary data.</text>
</comment>
<evidence type="ECO:0000256" key="1">
    <source>
        <dbReference type="SAM" id="MobiDB-lite"/>
    </source>
</evidence>
<dbReference type="Proteomes" id="UP000266196">
    <property type="component" value="Unassembled WGS sequence"/>
</dbReference>
<evidence type="ECO:0000313" key="3">
    <source>
        <dbReference type="Proteomes" id="UP000266196"/>
    </source>
</evidence>
<name>A0A397ET96_APHAT</name>
<reference evidence="2 3" key="1">
    <citation type="submission" date="2018-08" db="EMBL/GenBank/DDBJ databases">
        <title>Aphanomyces genome sequencing and annotation.</title>
        <authorList>
            <person name="Minardi D."/>
            <person name="Oidtmann B."/>
            <person name="Van Der Giezen M."/>
            <person name="Studholme D.J."/>
        </authorList>
    </citation>
    <scope>NUCLEOTIDE SEQUENCE [LARGE SCALE GENOMIC DNA]</scope>
    <source>
        <strain evidence="2 3">197901</strain>
    </source>
</reference>
<organism evidence="2 3">
    <name type="scientific">Aphanomyces astaci</name>
    <name type="common">Crayfish plague agent</name>
    <dbReference type="NCBI Taxonomy" id="112090"/>
    <lineage>
        <taxon>Eukaryota</taxon>
        <taxon>Sar</taxon>
        <taxon>Stramenopiles</taxon>
        <taxon>Oomycota</taxon>
        <taxon>Saprolegniomycetes</taxon>
        <taxon>Saprolegniales</taxon>
        <taxon>Verrucalvaceae</taxon>
        <taxon>Aphanomyces</taxon>
    </lineage>
</organism>
<dbReference type="AlphaFoldDB" id="A0A397ET96"/>
<protein>
    <submittedName>
        <fullName evidence="2">Uncharacterized protein</fullName>
    </submittedName>
</protein>
<sequence>FHLLPLALPYSSENVDEWFFELTSVILAGEDLTEMATHCAQVETTTSMKRLRRTYKVVLNDYKRIRLHQAEAAALPAGAPPLAPLTLDAHPSLGPELTEWLADNRSTEEETAKSIRNGVDELIQLEKTSIARSCALVYASLSPTNIRQLREKHWQGLVTKYPHFLGPAPIAAAAPVHGSTTATATTLLAHWHFRPFAMAQASETATDKRPPYPGALKAKTPWRIGVATASVANATAKAAGVVEEPRHPSSTPLAKATHPAVNPVTSMGQGGHASFDYGVYRDDQRGYSPFRQSASRYRSSLR</sequence>
<feature type="region of interest" description="Disordered" evidence="1">
    <location>
        <begin position="240"/>
        <end position="260"/>
    </location>
</feature>
<accession>A0A397ET96</accession>
<evidence type="ECO:0000313" key="2">
    <source>
        <dbReference type="EMBL" id="RHZ00058.1"/>
    </source>
</evidence>